<protein>
    <recommendedName>
        <fullName evidence="4">Camelysin metallo-endopeptidase</fullName>
    </recommendedName>
</protein>
<dbReference type="RefSeq" id="WP_117442033.1">
    <property type="nucleotide sequence ID" value="NZ_JAJFEN010000054.1"/>
</dbReference>
<dbReference type="Proteomes" id="UP000260025">
    <property type="component" value="Unassembled WGS sequence"/>
</dbReference>
<feature type="signal peptide" evidence="1">
    <location>
        <begin position="1"/>
        <end position="24"/>
    </location>
</feature>
<organism evidence="2 3">
    <name type="scientific">Clostridium innocuum</name>
    <dbReference type="NCBI Taxonomy" id="1522"/>
    <lineage>
        <taxon>Bacteria</taxon>
        <taxon>Bacillati</taxon>
        <taxon>Bacillota</taxon>
        <taxon>Clostridia</taxon>
        <taxon>Eubacteriales</taxon>
        <taxon>Clostridiaceae</taxon>
        <taxon>Clostridium</taxon>
    </lineage>
</organism>
<reference evidence="2 3" key="1">
    <citation type="submission" date="2018-08" db="EMBL/GenBank/DDBJ databases">
        <title>A genome reference for cultivated species of the human gut microbiota.</title>
        <authorList>
            <person name="Zou Y."/>
            <person name="Xue W."/>
            <person name="Luo G."/>
        </authorList>
    </citation>
    <scope>NUCLEOTIDE SEQUENCE [LARGE SCALE GENOMIC DNA]</scope>
    <source>
        <strain evidence="2 3">OF01-2LB</strain>
    </source>
</reference>
<accession>A0A3E2W1Y9</accession>
<evidence type="ECO:0000256" key="1">
    <source>
        <dbReference type="SAM" id="SignalP"/>
    </source>
</evidence>
<feature type="chain" id="PRO_5017680153" description="Camelysin metallo-endopeptidase" evidence="1">
    <location>
        <begin position="25"/>
        <end position="171"/>
    </location>
</feature>
<proteinExistence type="predicted"/>
<sequence>MKKSTLLSLLTAGAVIATSAGTFAAWDSTTASIASNEISFRKGVSTTIAPINLTSENENKLETPVYTANPTITVNDVPSGVDLSNYQVTLKAYAFDTKVNADAAVASNAPESFSTGKLDTVTVVINETMDFPSDSNSVQPTITVTPNDSLNTGTNKASIVVVATLQEKTSV</sequence>
<dbReference type="OrthoDB" id="1656081at2"/>
<gene>
    <name evidence="2" type="ORF">DXA38_03690</name>
</gene>
<dbReference type="AlphaFoldDB" id="A0A3E2W1Y9"/>
<dbReference type="EMBL" id="QVEV01000003">
    <property type="protein sequence ID" value="RGC18073.1"/>
    <property type="molecule type" value="Genomic_DNA"/>
</dbReference>
<evidence type="ECO:0000313" key="2">
    <source>
        <dbReference type="EMBL" id="RGC18073.1"/>
    </source>
</evidence>
<evidence type="ECO:0000313" key="3">
    <source>
        <dbReference type="Proteomes" id="UP000260025"/>
    </source>
</evidence>
<comment type="caution">
    <text evidence="2">The sequence shown here is derived from an EMBL/GenBank/DDBJ whole genome shotgun (WGS) entry which is preliminary data.</text>
</comment>
<keyword evidence="1" id="KW-0732">Signal</keyword>
<evidence type="ECO:0008006" key="4">
    <source>
        <dbReference type="Google" id="ProtNLM"/>
    </source>
</evidence>
<name>A0A3E2W1Y9_CLOIN</name>